<evidence type="ECO:0000313" key="2">
    <source>
        <dbReference type="Proteomes" id="UP001184828"/>
    </source>
</evidence>
<reference evidence="1" key="1">
    <citation type="submission" date="2023-07" db="EMBL/GenBank/DDBJ databases">
        <title>Sorghum-associated microbial communities from plants grown in Nebraska, USA.</title>
        <authorList>
            <person name="Schachtman D."/>
        </authorList>
    </citation>
    <scope>NUCLEOTIDE SEQUENCE</scope>
    <source>
        <strain evidence="1">DS2114</strain>
    </source>
</reference>
<dbReference type="Proteomes" id="UP001184828">
    <property type="component" value="Unassembled WGS sequence"/>
</dbReference>
<proteinExistence type="predicted"/>
<sequence>MIDWKVTVGGQLPSDWEPRRDGCWFLDFEMQHLLLPHFDVGEQPIDEYGETIFDSGAVARLGTHLSVYRGQIEAKPESWSITERSSRGETTFLVEREAVLAVIDKTLVMIEHVLSRGGELVFSGD</sequence>
<protein>
    <submittedName>
        <fullName evidence="1">Uncharacterized protein</fullName>
    </submittedName>
</protein>
<dbReference type="RefSeq" id="WP_209536351.1">
    <property type="nucleotide sequence ID" value="NZ_JAUSRU010000021.1"/>
</dbReference>
<accession>A0AAE4C0I0</accession>
<gene>
    <name evidence="1" type="ORF">J2738_006368</name>
</gene>
<organism evidence="1 2">
    <name type="scientific">Variovorax paradoxus</name>
    <dbReference type="NCBI Taxonomy" id="34073"/>
    <lineage>
        <taxon>Bacteria</taxon>
        <taxon>Pseudomonadati</taxon>
        <taxon>Pseudomonadota</taxon>
        <taxon>Betaproteobacteria</taxon>
        <taxon>Burkholderiales</taxon>
        <taxon>Comamonadaceae</taxon>
        <taxon>Variovorax</taxon>
    </lineage>
</organism>
<name>A0AAE4C0I0_VARPD</name>
<dbReference type="EMBL" id="JAVDQZ010000017">
    <property type="protein sequence ID" value="MDR6430173.1"/>
    <property type="molecule type" value="Genomic_DNA"/>
</dbReference>
<dbReference type="AlphaFoldDB" id="A0AAE4C0I0"/>
<comment type="caution">
    <text evidence="1">The sequence shown here is derived from an EMBL/GenBank/DDBJ whole genome shotgun (WGS) entry which is preliminary data.</text>
</comment>
<evidence type="ECO:0000313" key="1">
    <source>
        <dbReference type="EMBL" id="MDR6430173.1"/>
    </source>
</evidence>